<evidence type="ECO:0000256" key="1">
    <source>
        <dbReference type="SAM" id="MobiDB-lite"/>
    </source>
</evidence>
<accession>A0A1H5R7M6</accession>
<feature type="transmembrane region" description="Helical" evidence="2">
    <location>
        <begin position="24"/>
        <end position="49"/>
    </location>
</feature>
<proteinExistence type="predicted"/>
<protein>
    <submittedName>
        <fullName evidence="3">Uncharacterized protein</fullName>
    </submittedName>
</protein>
<keyword evidence="2" id="KW-0472">Membrane</keyword>
<gene>
    <name evidence="3" type="ORF">SAMN05421837_107346</name>
</gene>
<evidence type="ECO:0000313" key="4">
    <source>
        <dbReference type="Proteomes" id="UP000198878"/>
    </source>
</evidence>
<reference evidence="4" key="1">
    <citation type="submission" date="2016-10" db="EMBL/GenBank/DDBJ databases">
        <authorList>
            <person name="Varghese N."/>
            <person name="Submissions S."/>
        </authorList>
    </citation>
    <scope>NUCLEOTIDE SEQUENCE [LARGE SCALE GENOMIC DNA]</scope>
    <source>
        <strain evidence="4">DSM 44654</strain>
    </source>
</reference>
<feature type="region of interest" description="Disordered" evidence="1">
    <location>
        <begin position="51"/>
        <end position="73"/>
    </location>
</feature>
<organism evidence="3 4">
    <name type="scientific">Amycolatopsis pretoriensis</name>
    <dbReference type="NCBI Taxonomy" id="218821"/>
    <lineage>
        <taxon>Bacteria</taxon>
        <taxon>Bacillati</taxon>
        <taxon>Actinomycetota</taxon>
        <taxon>Actinomycetes</taxon>
        <taxon>Pseudonocardiales</taxon>
        <taxon>Pseudonocardiaceae</taxon>
        <taxon>Amycolatopsis</taxon>
    </lineage>
</organism>
<dbReference type="Proteomes" id="UP000198878">
    <property type="component" value="Unassembled WGS sequence"/>
</dbReference>
<keyword evidence="4" id="KW-1185">Reference proteome</keyword>
<evidence type="ECO:0000313" key="3">
    <source>
        <dbReference type="EMBL" id="SEF34375.1"/>
    </source>
</evidence>
<keyword evidence="2" id="KW-1133">Transmembrane helix</keyword>
<dbReference type="EMBL" id="FNUJ01000007">
    <property type="protein sequence ID" value="SEF34375.1"/>
    <property type="molecule type" value="Genomic_DNA"/>
</dbReference>
<dbReference type="AlphaFoldDB" id="A0A1H5R7M6"/>
<sequence length="73" mass="7930">MPSSTSMSGRYAVDGERNPPALPFWIVCLGWALIITSLIATGAGIGVVAERARTRNAGRHRRERAEPHAERTS</sequence>
<dbReference type="STRING" id="218821.SAMN05421837_107346"/>
<feature type="compositionally biased region" description="Basic and acidic residues" evidence="1">
    <location>
        <begin position="63"/>
        <end position="73"/>
    </location>
</feature>
<keyword evidence="2" id="KW-0812">Transmembrane</keyword>
<name>A0A1H5R7M6_9PSEU</name>
<evidence type="ECO:0000256" key="2">
    <source>
        <dbReference type="SAM" id="Phobius"/>
    </source>
</evidence>